<dbReference type="AlphaFoldDB" id="A0AAV3NXL6"/>
<keyword evidence="2" id="KW-1185">Reference proteome</keyword>
<proteinExistence type="predicted"/>
<dbReference type="Proteomes" id="UP001454036">
    <property type="component" value="Unassembled WGS sequence"/>
</dbReference>
<reference evidence="1 2" key="1">
    <citation type="submission" date="2024-01" db="EMBL/GenBank/DDBJ databases">
        <title>The complete chloroplast genome sequence of Lithospermum erythrorhizon: insights into the phylogenetic relationship among Boraginaceae species and the maternal lineages of purple gromwells.</title>
        <authorList>
            <person name="Okada T."/>
            <person name="Watanabe K."/>
        </authorList>
    </citation>
    <scope>NUCLEOTIDE SEQUENCE [LARGE SCALE GENOMIC DNA]</scope>
</reference>
<dbReference type="PANTHER" id="PTHR34959:SF7">
    <property type="entry name" value="PROTEIN LAZY 1-LIKE"/>
    <property type="match status" value="1"/>
</dbReference>
<dbReference type="InterPro" id="IPR038928">
    <property type="entry name" value="LAZY1"/>
</dbReference>
<accession>A0AAV3NXL6</accession>
<name>A0AAV3NXL6_LITER</name>
<dbReference type="GO" id="GO:0009630">
    <property type="term" value="P:gravitropism"/>
    <property type="evidence" value="ECO:0007669"/>
    <property type="project" value="InterPro"/>
</dbReference>
<protein>
    <recommendedName>
        <fullName evidence="3">LAZY1</fullName>
    </recommendedName>
</protein>
<sequence length="346" mass="39411">MKVLGWFHNKFKHNNSASLKTSRETRSCFACTGQHEVEFKKIPADVKLENEDIKHDGLVDEFFLGFLSIGTLGGELIDTEPPTPTFQNISEDSRNEEQKIFENELKLISSKLEEFFEAEQEETANITSARSSHASVITLSNYQTEETNTEDQRDMATCPLQKCHFGSSLELREAEMPIKKGKNSLGELFKRNTNHSDLEEIQEQRKKQAKKRDATRFLKKMLKKIPSVSVTTKTPHKDADHGSLLKRTFPKVSKLFDRKVHPEGAMNRKELTESCNKTLEESLSKYGYRGDKCEENTTMPQSANPEKAEMVTNNPGEFSKTITSVPPTANTEHWITTDTEYLVLEL</sequence>
<dbReference type="GO" id="GO:2000012">
    <property type="term" value="P:regulation of auxin polar transport"/>
    <property type="evidence" value="ECO:0007669"/>
    <property type="project" value="InterPro"/>
</dbReference>
<dbReference type="PANTHER" id="PTHR34959">
    <property type="entry name" value="PROTEIN LAZY 1"/>
    <property type="match status" value="1"/>
</dbReference>
<evidence type="ECO:0000313" key="1">
    <source>
        <dbReference type="EMBL" id="GAA0144172.1"/>
    </source>
</evidence>
<evidence type="ECO:0000313" key="2">
    <source>
        <dbReference type="Proteomes" id="UP001454036"/>
    </source>
</evidence>
<gene>
    <name evidence="1" type="ORF">LIER_35882</name>
</gene>
<dbReference type="EMBL" id="BAABME010016040">
    <property type="protein sequence ID" value="GAA0144172.1"/>
    <property type="molecule type" value="Genomic_DNA"/>
</dbReference>
<evidence type="ECO:0008006" key="3">
    <source>
        <dbReference type="Google" id="ProtNLM"/>
    </source>
</evidence>
<organism evidence="1 2">
    <name type="scientific">Lithospermum erythrorhizon</name>
    <name type="common">Purple gromwell</name>
    <name type="synonym">Lithospermum officinale var. erythrorhizon</name>
    <dbReference type="NCBI Taxonomy" id="34254"/>
    <lineage>
        <taxon>Eukaryota</taxon>
        <taxon>Viridiplantae</taxon>
        <taxon>Streptophyta</taxon>
        <taxon>Embryophyta</taxon>
        <taxon>Tracheophyta</taxon>
        <taxon>Spermatophyta</taxon>
        <taxon>Magnoliopsida</taxon>
        <taxon>eudicotyledons</taxon>
        <taxon>Gunneridae</taxon>
        <taxon>Pentapetalae</taxon>
        <taxon>asterids</taxon>
        <taxon>lamiids</taxon>
        <taxon>Boraginales</taxon>
        <taxon>Boraginaceae</taxon>
        <taxon>Boraginoideae</taxon>
        <taxon>Lithospermeae</taxon>
        <taxon>Lithospermum</taxon>
    </lineage>
</organism>
<comment type="caution">
    <text evidence="1">The sequence shown here is derived from an EMBL/GenBank/DDBJ whole genome shotgun (WGS) entry which is preliminary data.</text>
</comment>